<dbReference type="InterPro" id="IPR036291">
    <property type="entry name" value="NAD(P)-bd_dom_sf"/>
</dbReference>
<dbReference type="OrthoDB" id="9997102at2759"/>
<dbReference type="GO" id="GO:0005634">
    <property type="term" value="C:nucleus"/>
    <property type="evidence" value="ECO:0007669"/>
    <property type="project" value="TreeGrafter"/>
</dbReference>
<feature type="domain" description="NmrA-like" evidence="3">
    <location>
        <begin position="9"/>
        <end position="257"/>
    </location>
</feature>
<dbReference type="OMA" id="MAPERYK"/>
<evidence type="ECO:0000259" key="3">
    <source>
        <dbReference type="Pfam" id="PF05368"/>
    </source>
</evidence>
<evidence type="ECO:0000313" key="4">
    <source>
        <dbReference type="EMBL" id="KKP02328.1"/>
    </source>
</evidence>
<dbReference type="PANTHER" id="PTHR42748:SF7">
    <property type="entry name" value="NMRA LIKE REDOX SENSOR 1-RELATED"/>
    <property type="match status" value="1"/>
</dbReference>
<dbReference type="InterPro" id="IPR051164">
    <property type="entry name" value="NmrA-like_oxidored"/>
</dbReference>
<gene>
    <name evidence="4" type="ORF">THAR02_05578</name>
</gene>
<keyword evidence="2" id="KW-0521">NADP</keyword>
<comment type="similarity">
    <text evidence="1">Belongs to the NmrA-type oxidoreductase family.</text>
</comment>
<name>A0A0F9XQ42_TRIHA</name>
<dbReference type="Gene3D" id="3.90.25.10">
    <property type="entry name" value="UDP-galactose 4-epimerase, domain 1"/>
    <property type="match status" value="1"/>
</dbReference>
<sequence>MDDNKNESKRAILVTGATGKQGGATIDALVARGTLNDYTLLAVTCDPKSAAAGKLESRGITLVQGDLNDCPTLFKNAKTILDGGKNAQIWAVFSVQVLSEKEEEKQGKALIDAALANQVDFFVYSSVDRGGEVRSPTNPTNVPHFVSKHNIEKHLLAATKSTTKNKTDGMKWTILHPVAFMDNLMPGFGTKFIATGWRMLLGENAIQLIATKDIGFFAAEALMRPNEFAGRSISLASDELTYKQIDDIFKANLGHGLPLTFPWVVRLIMWLSKEVGNMMRWFAAEGYGANITAVRAEHPKILSLGDWLKQSPWVE</sequence>
<dbReference type="Proteomes" id="UP000034112">
    <property type="component" value="Unassembled WGS sequence"/>
</dbReference>
<dbReference type="Gene3D" id="3.40.50.720">
    <property type="entry name" value="NAD(P)-binding Rossmann-like Domain"/>
    <property type="match status" value="1"/>
</dbReference>
<organism evidence="4 5">
    <name type="scientific">Trichoderma harzianum</name>
    <name type="common">Hypocrea lixii</name>
    <dbReference type="NCBI Taxonomy" id="5544"/>
    <lineage>
        <taxon>Eukaryota</taxon>
        <taxon>Fungi</taxon>
        <taxon>Dikarya</taxon>
        <taxon>Ascomycota</taxon>
        <taxon>Pezizomycotina</taxon>
        <taxon>Sordariomycetes</taxon>
        <taxon>Hypocreomycetidae</taxon>
        <taxon>Hypocreales</taxon>
        <taxon>Hypocreaceae</taxon>
        <taxon>Trichoderma</taxon>
    </lineage>
</organism>
<dbReference type="EMBL" id="JOKZ01000155">
    <property type="protein sequence ID" value="KKP02328.1"/>
    <property type="molecule type" value="Genomic_DNA"/>
</dbReference>
<evidence type="ECO:0000256" key="1">
    <source>
        <dbReference type="ARBA" id="ARBA00006328"/>
    </source>
</evidence>
<protein>
    <recommendedName>
        <fullName evidence="3">NmrA-like domain-containing protein</fullName>
    </recommendedName>
</protein>
<dbReference type="InterPro" id="IPR008030">
    <property type="entry name" value="NmrA-like"/>
</dbReference>
<reference evidence="5" key="1">
    <citation type="journal article" date="2015" name="Genome Announc.">
        <title>Draft whole-genome sequence of the biocontrol agent Trichoderma harzianum T6776.</title>
        <authorList>
            <person name="Baroncelli R."/>
            <person name="Piaggeschi G."/>
            <person name="Fiorini L."/>
            <person name="Bertolini E."/>
            <person name="Zapparata A."/>
            <person name="Pe M.E."/>
            <person name="Sarrocco S."/>
            <person name="Vannacci G."/>
        </authorList>
    </citation>
    <scope>NUCLEOTIDE SEQUENCE [LARGE SCALE GENOMIC DNA]</scope>
    <source>
        <strain evidence="5">T6776</strain>
    </source>
</reference>
<dbReference type="Pfam" id="PF05368">
    <property type="entry name" value="NmrA"/>
    <property type="match status" value="1"/>
</dbReference>
<comment type="caution">
    <text evidence="4">The sequence shown here is derived from an EMBL/GenBank/DDBJ whole genome shotgun (WGS) entry which is preliminary data.</text>
</comment>
<dbReference type="SUPFAM" id="SSF51735">
    <property type="entry name" value="NAD(P)-binding Rossmann-fold domains"/>
    <property type="match status" value="1"/>
</dbReference>
<dbReference type="PANTHER" id="PTHR42748">
    <property type="entry name" value="NITROGEN METABOLITE REPRESSION PROTEIN NMRA FAMILY MEMBER"/>
    <property type="match status" value="1"/>
</dbReference>
<accession>A0A0F9XQ42</accession>
<proteinExistence type="inferred from homology"/>
<evidence type="ECO:0000256" key="2">
    <source>
        <dbReference type="ARBA" id="ARBA00022857"/>
    </source>
</evidence>
<evidence type="ECO:0000313" key="5">
    <source>
        <dbReference type="Proteomes" id="UP000034112"/>
    </source>
</evidence>
<dbReference type="AlphaFoldDB" id="A0A0F9XQ42"/>